<dbReference type="InterPro" id="IPR002048">
    <property type="entry name" value="EF_hand_dom"/>
</dbReference>
<dbReference type="Proteomes" id="UP001152797">
    <property type="component" value="Unassembled WGS sequence"/>
</dbReference>
<evidence type="ECO:0000256" key="2">
    <source>
        <dbReference type="ARBA" id="ARBA00022737"/>
    </source>
</evidence>
<evidence type="ECO:0000259" key="5">
    <source>
        <dbReference type="PROSITE" id="PS50222"/>
    </source>
</evidence>
<keyword evidence="3" id="KW-0106">Calcium</keyword>
<dbReference type="InterPro" id="IPR018247">
    <property type="entry name" value="EF_Hand_1_Ca_BS"/>
</dbReference>
<keyword evidence="8" id="KW-1185">Reference proteome</keyword>
<dbReference type="GO" id="GO:0005509">
    <property type="term" value="F:calcium ion binding"/>
    <property type="evidence" value="ECO:0007669"/>
    <property type="project" value="InterPro"/>
</dbReference>
<dbReference type="CDD" id="cd00051">
    <property type="entry name" value="EFh"/>
    <property type="match status" value="1"/>
</dbReference>
<feature type="domain" description="EF-hand" evidence="5">
    <location>
        <begin position="173"/>
        <end position="208"/>
    </location>
</feature>
<dbReference type="InterPro" id="IPR011992">
    <property type="entry name" value="EF-hand-dom_pair"/>
</dbReference>
<evidence type="ECO:0000313" key="8">
    <source>
        <dbReference type="Proteomes" id="UP001152797"/>
    </source>
</evidence>
<protein>
    <recommendedName>
        <fullName evidence="5">EF-hand domain-containing protein</fullName>
    </recommendedName>
</protein>
<organism evidence="6">
    <name type="scientific">Cladocopium goreaui</name>
    <dbReference type="NCBI Taxonomy" id="2562237"/>
    <lineage>
        <taxon>Eukaryota</taxon>
        <taxon>Sar</taxon>
        <taxon>Alveolata</taxon>
        <taxon>Dinophyceae</taxon>
        <taxon>Suessiales</taxon>
        <taxon>Symbiodiniaceae</taxon>
        <taxon>Cladocopium</taxon>
    </lineage>
</organism>
<reference evidence="6" key="1">
    <citation type="submission" date="2022-10" db="EMBL/GenBank/DDBJ databases">
        <authorList>
            <person name="Chen Y."/>
            <person name="Dougan E. K."/>
            <person name="Chan C."/>
            <person name="Rhodes N."/>
            <person name="Thang M."/>
        </authorList>
    </citation>
    <scope>NUCLEOTIDE SEQUENCE</scope>
</reference>
<sequence length="330" mass="37602">MGELSRRDQIRLFAKEMSDGYERRSQSKRLKITKSLPGLSAALQKPMRRFYVQGNESQKSQKHRAITAPGRIRSKQKKETVLPEVAGAEAENPEEPERPTLDQGQQAAKSVRDSRESAKMAWIARANHVPVDTCLQAADLFLEQVNALEKNLNLEQFGKCLLHCTGMEKLEDLPPDLLRHAFAVADKDKNGTISFPEFVTWFSTVGFNTNVTLSPKERAFREFCAENNLSLVDMDRYQKYFAEYDCDGSGEIDYEEFEGVIRRCARVPRHLEIPPARMKQLWTQADNDCSGSIDFEEFALFYRKFFEAPGAAGFESFYRNVRPPLGKIVG</sequence>
<keyword evidence="1" id="KW-0479">Metal-binding</keyword>
<name>A0A9P1DEU4_9DINO</name>
<accession>A0A9P1DEU4</accession>
<feature type="region of interest" description="Disordered" evidence="4">
    <location>
        <begin position="53"/>
        <end position="113"/>
    </location>
</feature>
<feature type="domain" description="EF-hand" evidence="5">
    <location>
        <begin position="232"/>
        <end position="267"/>
    </location>
</feature>
<comment type="caution">
    <text evidence="6">The sequence shown here is derived from an EMBL/GenBank/DDBJ whole genome shotgun (WGS) entry which is preliminary data.</text>
</comment>
<dbReference type="SMART" id="SM00054">
    <property type="entry name" value="EFh"/>
    <property type="match status" value="3"/>
</dbReference>
<dbReference type="Pfam" id="PF00036">
    <property type="entry name" value="EF-hand_1"/>
    <property type="match status" value="1"/>
</dbReference>
<gene>
    <name evidence="6" type="ORF">C1SCF055_LOCUS34148</name>
</gene>
<evidence type="ECO:0000313" key="6">
    <source>
        <dbReference type="EMBL" id="CAI4008738.1"/>
    </source>
</evidence>
<dbReference type="InterPro" id="IPR039647">
    <property type="entry name" value="EF_hand_pair_protein_CML-like"/>
</dbReference>
<dbReference type="PANTHER" id="PTHR10891">
    <property type="entry name" value="EF-HAND CALCIUM-BINDING DOMAIN CONTAINING PROTEIN"/>
    <property type="match status" value="1"/>
</dbReference>
<dbReference type="Gene3D" id="1.10.238.10">
    <property type="entry name" value="EF-hand"/>
    <property type="match status" value="2"/>
</dbReference>
<evidence type="ECO:0000313" key="7">
    <source>
        <dbReference type="EMBL" id="CAL4796050.1"/>
    </source>
</evidence>
<proteinExistence type="predicted"/>
<dbReference type="OrthoDB" id="414384at2759"/>
<dbReference type="PROSITE" id="PS00018">
    <property type="entry name" value="EF_HAND_1"/>
    <property type="match status" value="3"/>
</dbReference>
<dbReference type="EMBL" id="CAMXCT030004368">
    <property type="protein sequence ID" value="CAL4796050.1"/>
    <property type="molecule type" value="Genomic_DNA"/>
</dbReference>
<evidence type="ECO:0000256" key="1">
    <source>
        <dbReference type="ARBA" id="ARBA00022723"/>
    </source>
</evidence>
<dbReference type="SUPFAM" id="SSF47473">
    <property type="entry name" value="EF-hand"/>
    <property type="match status" value="1"/>
</dbReference>
<dbReference type="EMBL" id="CAMXCT010004368">
    <property type="protein sequence ID" value="CAI4008738.1"/>
    <property type="molecule type" value="Genomic_DNA"/>
</dbReference>
<feature type="domain" description="EF-hand" evidence="5">
    <location>
        <begin position="273"/>
        <end position="308"/>
    </location>
</feature>
<dbReference type="EMBL" id="CAMXCT020004368">
    <property type="protein sequence ID" value="CAL1162113.1"/>
    <property type="molecule type" value="Genomic_DNA"/>
</dbReference>
<dbReference type="AlphaFoldDB" id="A0A9P1DEU4"/>
<reference evidence="7 8" key="2">
    <citation type="submission" date="2024-05" db="EMBL/GenBank/DDBJ databases">
        <authorList>
            <person name="Chen Y."/>
            <person name="Shah S."/>
            <person name="Dougan E. K."/>
            <person name="Thang M."/>
            <person name="Chan C."/>
        </authorList>
    </citation>
    <scope>NUCLEOTIDE SEQUENCE [LARGE SCALE GENOMIC DNA]</scope>
</reference>
<evidence type="ECO:0000256" key="3">
    <source>
        <dbReference type="ARBA" id="ARBA00022837"/>
    </source>
</evidence>
<dbReference type="Pfam" id="PF13499">
    <property type="entry name" value="EF-hand_7"/>
    <property type="match status" value="1"/>
</dbReference>
<evidence type="ECO:0000256" key="4">
    <source>
        <dbReference type="SAM" id="MobiDB-lite"/>
    </source>
</evidence>
<dbReference type="PROSITE" id="PS50222">
    <property type="entry name" value="EF_HAND_2"/>
    <property type="match status" value="3"/>
</dbReference>
<keyword evidence="2" id="KW-0677">Repeat</keyword>